<evidence type="ECO:0000256" key="2">
    <source>
        <dbReference type="ARBA" id="ARBA00022908"/>
    </source>
</evidence>
<organism evidence="6 7">
    <name type="scientific">Algimonas arctica</name>
    <dbReference type="NCBI Taxonomy" id="1479486"/>
    <lineage>
        <taxon>Bacteria</taxon>
        <taxon>Pseudomonadati</taxon>
        <taxon>Pseudomonadota</taxon>
        <taxon>Alphaproteobacteria</taxon>
        <taxon>Maricaulales</taxon>
        <taxon>Robiginitomaculaceae</taxon>
        <taxon>Algimonas</taxon>
    </lineage>
</organism>
<dbReference type="EMBL" id="BMZH01000022">
    <property type="protein sequence ID" value="GHB04722.1"/>
    <property type="molecule type" value="Genomic_DNA"/>
</dbReference>
<dbReference type="GO" id="GO:0015074">
    <property type="term" value="P:DNA integration"/>
    <property type="evidence" value="ECO:0007669"/>
    <property type="project" value="UniProtKB-KW"/>
</dbReference>
<evidence type="ECO:0000256" key="3">
    <source>
        <dbReference type="ARBA" id="ARBA00023125"/>
    </source>
</evidence>
<gene>
    <name evidence="6" type="ORF">GCM10009069_29100</name>
</gene>
<dbReference type="Gene3D" id="1.10.150.130">
    <property type="match status" value="1"/>
</dbReference>
<evidence type="ECO:0000313" key="6">
    <source>
        <dbReference type="EMBL" id="GHB04722.1"/>
    </source>
</evidence>
<sequence length="415" mass="46797">MSQSINITRRTRRRKLKDGSTTEQIRYVVNFNDPETRKRAQKFFEKRRDAEAFKQNLIVDIRSGEYFAQREDVTVADVVELWLSAREGKIRPNSMRHHLSVRPLILGPLLRHATPRQRSDHTRSGIMPEGAKLIPLLADIKIQDLSTSEIRRWYNLIEKEVGAHSAKRAKLMLRSALELGAEDYNYRPPAMPKIIKARSKPKKTLLKPDDIAQLLDHADGDPVRGMYYAFPFLSGTRPSEQLPLRWEDVDFDQNIIRIHRSQDQTGQIYATTKTDAGTRDLPMSPRLRSMLLQHRLNCTRKDGKLDLVFPGLGKVQPWPRPRMGGGGQLLYPNWLTRFWKPGLTAAGVPYVTPHSARHAFVSNLQAEGVEVGLVAKIVGHANAQVTLGHYTQAVRGGADAVAKLDAAYRIGGAGA</sequence>
<dbReference type="Pfam" id="PF00589">
    <property type="entry name" value="Phage_integrase"/>
    <property type="match status" value="1"/>
</dbReference>
<evidence type="ECO:0000313" key="7">
    <source>
        <dbReference type="Proteomes" id="UP000634004"/>
    </source>
</evidence>
<keyword evidence="7" id="KW-1185">Reference proteome</keyword>
<accession>A0A8J3CTE9</accession>
<dbReference type="Proteomes" id="UP000634004">
    <property type="component" value="Unassembled WGS sequence"/>
</dbReference>
<protein>
    <submittedName>
        <fullName evidence="6">Site-specific integrase</fullName>
    </submittedName>
</protein>
<dbReference type="InterPro" id="IPR010998">
    <property type="entry name" value="Integrase_recombinase_N"/>
</dbReference>
<dbReference type="InterPro" id="IPR013762">
    <property type="entry name" value="Integrase-like_cat_sf"/>
</dbReference>
<dbReference type="PANTHER" id="PTHR30349">
    <property type="entry name" value="PHAGE INTEGRASE-RELATED"/>
    <property type="match status" value="1"/>
</dbReference>
<dbReference type="Gene3D" id="1.10.443.10">
    <property type="entry name" value="Intergrase catalytic core"/>
    <property type="match status" value="1"/>
</dbReference>
<comment type="similarity">
    <text evidence="1">Belongs to the 'phage' integrase family.</text>
</comment>
<evidence type="ECO:0000259" key="5">
    <source>
        <dbReference type="PROSITE" id="PS51898"/>
    </source>
</evidence>
<reference evidence="6" key="2">
    <citation type="submission" date="2020-09" db="EMBL/GenBank/DDBJ databases">
        <authorList>
            <person name="Sun Q."/>
            <person name="Kim S."/>
        </authorList>
    </citation>
    <scope>NUCLEOTIDE SEQUENCE</scope>
    <source>
        <strain evidence="6">KCTC 32513</strain>
    </source>
</reference>
<reference evidence="6" key="1">
    <citation type="journal article" date="2014" name="Int. J. Syst. Evol. Microbiol.">
        <title>Complete genome sequence of Corynebacterium casei LMG S-19264T (=DSM 44701T), isolated from a smear-ripened cheese.</title>
        <authorList>
            <consortium name="US DOE Joint Genome Institute (JGI-PGF)"/>
            <person name="Walter F."/>
            <person name="Albersmeier A."/>
            <person name="Kalinowski J."/>
            <person name="Ruckert C."/>
        </authorList>
    </citation>
    <scope>NUCLEOTIDE SEQUENCE</scope>
    <source>
        <strain evidence="6">KCTC 32513</strain>
    </source>
</reference>
<evidence type="ECO:0000256" key="4">
    <source>
        <dbReference type="ARBA" id="ARBA00023172"/>
    </source>
</evidence>
<dbReference type="GO" id="GO:0006310">
    <property type="term" value="P:DNA recombination"/>
    <property type="evidence" value="ECO:0007669"/>
    <property type="project" value="UniProtKB-KW"/>
</dbReference>
<dbReference type="AlphaFoldDB" id="A0A8J3CTE9"/>
<keyword evidence="2" id="KW-0229">DNA integration</keyword>
<dbReference type="SUPFAM" id="SSF56349">
    <property type="entry name" value="DNA breaking-rejoining enzymes"/>
    <property type="match status" value="1"/>
</dbReference>
<dbReference type="InterPro" id="IPR011010">
    <property type="entry name" value="DNA_brk_join_enz"/>
</dbReference>
<comment type="caution">
    <text evidence="6">The sequence shown here is derived from an EMBL/GenBank/DDBJ whole genome shotgun (WGS) entry which is preliminary data.</text>
</comment>
<dbReference type="PROSITE" id="PS51898">
    <property type="entry name" value="TYR_RECOMBINASE"/>
    <property type="match status" value="1"/>
</dbReference>
<keyword evidence="3" id="KW-0238">DNA-binding</keyword>
<dbReference type="GO" id="GO:0003677">
    <property type="term" value="F:DNA binding"/>
    <property type="evidence" value="ECO:0007669"/>
    <property type="project" value="UniProtKB-KW"/>
</dbReference>
<dbReference type="InterPro" id="IPR050090">
    <property type="entry name" value="Tyrosine_recombinase_XerCD"/>
</dbReference>
<dbReference type="PANTHER" id="PTHR30349:SF41">
    <property type="entry name" value="INTEGRASE_RECOMBINASE PROTEIN MJ0367-RELATED"/>
    <property type="match status" value="1"/>
</dbReference>
<dbReference type="InterPro" id="IPR002104">
    <property type="entry name" value="Integrase_catalytic"/>
</dbReference>
<dbReference type="RefSeq" id="WP_189499618.1">
    <property type="nucleotide sequence ID" value="NZ_BMZH01000022.1"/>
</dbReference>
<name>A0A8J3CTE9_9PROT</name>
<proteinExistence type="inferred from homology"/>
<keyword evidence="4" id="KW-0233">DNA recombination</keyword>
<feature type="domain" description="Tyr recombinase" evidence="5">
    <location>
        <begin position="200"/>
        <end position="409"/>
    </location>
</feature>
<evidence type="ECO:0000256" key="1">
    <source>
        <dbReference type="ARBA" id="ARBA00008857"/>
    </source>
</evidence>
<dbReference type="CDD" id="cd01189">
    <property type="entry name" value="INT_ICEBs1_C_like"/>
    <property type="match status" value="1"/>
</dbReference>